<protein>
    <submittedName>
        <fullName evidence="2">Uncharacterized protein</fullName>
    </submittedName>
</protein>
<dbReference type="AlphaFoldDB" id="A0A3B0XE54"/>
<proteinExistence type="predicted"/>
<name>A0A3B0XE54_9ZZZZ</name>
<reference evidence="2" key="1">
    <citation type="submission" date="2018-06" db="EMBL/GenBank/DDBJ databases">
        <authorList>
            <person name="Zhirakovskaya E."/>
        </authorList>
    </citation>
    <scope>NUCLEOTIDE SEQUENCE</scope>
</reference>
<feature type="region of interest" description="Disordered" evidence="1">
    <location>
        <begin position="187"/>
        <end position="210"/>
    </location>
</feature>
<accession>A0A3B0XE54</accession>
<organism evidence="2">
    <name type="scientific">hydrothermal vent metagenome</name>
    <dbReference type="NCBI Taxonomy" id="652676"/>
    <lineage>
        <taxon>unclassified sequences</taxon>
        <taxon>metagenomes</taxon>
        <taxon>ecological metagenomes</taxon>
    </lineage>
</organism>
<evidence type="ECO:0000313" key="2">
    <source>
        <dbReference type="EMBL" id="VAW62870.1"/>
    </source>
</evidence>
<gene>
    <name evidence="2" type="ORF">MNBD_GAMMA09-1474</name>
</gene>
<evidence type="ECO:0000256" key="1">
    <source>
        <dbReference type="SAM" id="MobiDB-lite"/>
    </source>
</evidence>
<dbReference type="EMBL" id="UOFI01000032">
    <property type="protein sequence ID" value="VAW62870.1"/>
    <property type="molecule type" value="Genomic_DNA"/>
</dbReference>
<sequence>MISQILRKVLVIFICHALAYAPLINAAQLSLPSGDLVAPEITQLKYSDTVAEGSNHKVTVNVTDNTAVKQVTLYYREIGTEKYQRKQMQNTAKTDNYQAIIQADEIKGSGIEYYIQAMDTAGNTLLHGHSFSPLSVKKVATVATNGAGTTPGVSEVTASAESDSIFSNKWFWIGVGVLALGAAAAGGGSSSGGGDPTTATLTISAAEPAN</sequence>